<organism evidence="2 3">
    <name type="scientific">Caenorhabditis elegans</name>
    <dbReference type="NCBI Taxonomy" id="6239"/>
    <lineage>
        <taxon>Eukaryota</taxon>
        <taxon>Metazoa</taxon>
        <taxon>Ecdysozoa</taxon>
        <taxon>Nematoda</taxon>
        <taxon>Chromadorea</taxon>
        <taxon>Rhabditida</taxon>
        <taxon>Rhabditina</taxon>
        <taxon>Rhabditomorpha</taxon>
        <taxon>Rhabditoidea</taxon>
        <taxon>Rhabditidae</taxon>
        <taxon>Peloderinae</taxon>
        <taxon>Caenorhabditis</taxon>
    </lineage>
</organism>
<dbReference type="eggNOG" id="ENOG502TJ5B">
    <property type="taxonomic scope" value="Eukaryota"/>
</dbReference>
<name>Q9TXL3_CAEEL</name>
<dbReference type="UCSC" id="K04F1.9">
    <property type="organism name" value="c. elegans"/>
</dbReference>
<dbReference type="PANTHER" id="PTHR21479:SF25">
    <property type="entry name" value="APYRASE-RELATED"/>
    <property type="match status" value="1"/>
</dbReference>
<keyword evidence="3" id="KW-1185">Reference proteome</keyword>
<evidence type="ECO:0000313" key="4">
    <source>
        <dbReference type="WormBase" id="K04F1.9a"/>
    </source>
</evidence>
<dbReference type="STRING" id="6239.K04F1.9a.1"/>
<dbReference type="InParanoid" id="Q9TXL3"/>
<proteinExistence type="evidence at protein level"/>
<dbReference type="HOGENOM" id="CLU_141211_0_0_1"/>
<dbReference type="AGR" id="WB:WBGene00019388"/>
<keyword evidence="1" id="KW-0732">Signal</keyword>
<keyword evidence="5" id="KW-1267">Proteomics identification</keyword>
<dbReference type="FunCoup" id="Q9TXL3">
    <property type="interactions" value="113"/>
</dbReference>
<dbReference type="PaxDb" id="6239-K04F1.9"/>
<dbReference type="ExpressionAtlas" id="Q9TXL3">
    <property type="expression patterns" value="baseline and differential"/>
</dbReference>
<gene>
    <name evidence="2" type="ORF">CELE_K04F1.9</name>
    <name evidence="2 4" type="ORF">K04F1.9</name>
</gene>
<dbReference type="OrthoDB" id="5877087at2759"/>
<dbReference type="Bgee" id="WBGene00019388">
    <property type="expression patterns" value="Expressed in adult organism and 1 other cell type or tissue"/>
</dbReference>
<dbReference type="EMBL" id="BX284605">
    <property type="protein sequence ID" value="CCD72640.1"/>
    <property type="molecule type" value="Genomic_DNA"/>
</dbReference>
<dbReference type="PeptideAtlas" id="Q9TXL3"/>
<reference evidence="2 3" key="1">
    <citation type="journal article" date="1998" name="Science">
        <title>Genome sequence of the nematode C. elegans: a platform for investigating biology.</title>
        <authorList>
            <consortium name="The C. elegans sequencing consortium"/>
            <person name="Sulson J.E."/>
            <person name="Waterston R."/>
        </authorList>
    </citation>
    <scope>NUCLEOTIDE SEQUENCE [LARGE SCALE GENOMIC DNA]</scope>
    <source>
        <strain evidence="2 3">Bristol N2</strain>
    </source>
</reference>
<dbReference type="OMA" id="THNCTSN"/>
<dbReference type="PANTHER" id="PTHR21479">
    <property type="match status" value="1"/>
</dbReference>
<evidence type="ECO:0007829" key="5">
    <source>
        <dbReference type="PeptideAtlas" id="Q9TXL3"/>
    </source>
</evidence>
<evidence type="ECO:0000313" key="3">
    <source>
        <dbReference type="Proteomes" id="UP000001940"/>
    </source>
</evidence>
<dbReference type="AlphaFoldDB" id="Q9TXL3"/>
<protein>
    <submittedName>
        <fullName evidence="2">TransThyretin-Related family domain</fullName>
    </submittedName>
</protein>
<dbReference type="PIR" id="D88955">
    <property type="entry name" value="D88955"/>
</dbReference>
<feature type="chain" id="PRO_5004333979" evidence="1">
    <location>
        <begin position="23"/>
        <end position="139"/>
    </location>
</feature>
<dbReference type="WormBase" id="K04F1.9a">
    <property type="protein sequence ID" value="CE19960"/>
    <property type="gene ID" value="WBGene00019388"/>
</dbReference>
<feature type="signal peptide" evidence="1">
    <location>
        <begin position="1"/>
        <end position="22"/>
    </location>
</feature>
<evidence type="ECO:0000256" key="1">
    <source>
        <dbReference type="SAM" id="SignalP"/>
    </source>
</evidence>
<dbReference type="Proteomes" id="UP000001940">
    <property type="component" value="Chromosome V"/>
</dbReference>
<sequence>MTSWTFNFSTFAFLLILPITEGTTKFEFHGQLFCEKDNFNYQITIYEDDIYIDDKISHLPSVLSSSPHLYSATAIDNWDGFWNNFYDLYMIVTHNCTSNGKNKILTVSLGQYPVKDGDISSERNIFVNNAGIDTGDVIA</sequence>
<accession>Q9TXL3</accession>
<evidence type="ECO:0000313" key="2">
    <source>
        <dbReference type="EMBL" id="CCD72640.1"/>
    </source>
</evidence>